<dbReference type="InterPro" id="IPR011009">
    <property type="entry name" value="Kinase-like_dom_sf"/>
</dbReference>
<dbReference type="Pfam" id="PF01636">
    <property type="entry name" value="APH"/>
    <property type="match status" value="1"/>
</dbReference>
<dbReference type="EMBL" id="CP055903">
    <property type="protein sequence ID" value="QKX64547.1"/>
    <property type="molecule type" value="Genomic_DNA"/>
</dbReference>
<organism evidence="2 3">
    <name type="scientific">Talaromyces rugulosus</name>
    <name type="common">Penicillium rugulosum</name>
    <dbReference type="NCBI Taxonomy" id="121627"/>
    <lineage>
        <taxon>Eukaryota</taxon>
        <taxon>Fungi</taxon>
        <taxon>Dikarya</taxon>
        <taxon>Ascomycota</taxon>
        <taxon>Pezizomycotina</taxon>
        <taxon>Eurotiomycetes</taxon>
        <taxon>Eurotiomycetidae</taxon>
        <taxon>Eurotiales</taxon>
        <taxon>Trichocomaceae</taxon>
        <taxon>Talaromyces</taxon>
        <taxon>Talaromyces sect. Islandici</taxon>
    </lineage>
</organism>
<dbReference type="GeneID" id="55999199"/>
<sequence>MDVLPDLRGSKWTRTRWGREPRWAKVKFLAKGAFNRLYIVASDDKEVVVRVTLPIYPKWKTLGEVAIPQWVAQNSSLPVPQVLAYNIDRSNSVGFEWIMMDKVPGKPSADIWHELSFSDKEKIVRQLADLCSDTFQRQLTGIGSLFPDSDVIDFPLNNQDSHTFKVQGLVYTSFITRDPRSNISRGPFSTSKEWLSVRLDIAEIDCRQRLAQISHQDCQSDNFENLAADKAYNGDDEDEEEDPEDLENALIIIAKLQDQLDNFFPSAQLEPEPTMIFHDDLNQHNILIDENRFPQCCR</sequence>
<dbReference type="InterPro" id="IPR051678">
    <property type="entry name" value="AGP_Transferase"/>
</dbReference>
<name>A0A7H8REK6_TALRU</name>
<dbReference type="AlphaFoldDB" id="A0A7H8REK6"/>
<evidence type="ECO:0000313" key="2">
    <source>
        <dbReference type="EMBL" id="QKX64547.1"/>
    </source>
</evidence>
<dbReference type="RefSeq" id="XP_035350720.1">
    <property type="nucleotide sequence ID" value="XM_035494827.1"/>
</dbReference>
<dbReference type="Proteomes" id="UP000509510">
    <property type="component" value="Chromosome VI"/>
</dbReference>
<dbReference type="PANTHER" id="PTHR21310">
    <property type="entry name" value="AMINOGLYCOSIDE PHOSPHOTRANSFERASE-RELATED-RELATED"/>
    <property type="match status" value="1"/>
</dbReference>
<protein>
    <recommendedName>
        <fullName evidence="1">Aminoglycoside phosphotransferase domain-containing protein</fullName>
    </recommendedName>
</protein>
<reference evidence="3" key="1">
    <citation type="submission" date="2020-06" db="EMBL/GenBank/DDBJ databases">
        <title>A chromosome-scale genome assembly of Talaromyces rugulosus W13939.</title>
        <authorList>
            <person name="Wang B."/>
            <person name="Guo L."/>
            <person name="Ye K."/>
            <person name="Wang L."/>
        </authorList>
    </citation>
    <scope>NUCLEOTIDE SEQUENCE [LARGE SCALE GENOMIC DNA]</scope>
    <source>
        <strain evidence="3">W13939</strain>
    </source>
</reference>
<feature type="domain" description="Aminoglycoside phosphotransferase" evidence="1">
    <location>
        <begin position="26"/>
        <end position="292"/>
    </location>
</feature>
<dbReference type="KEGG" id="trg:TRUGW13939_11722"/>
<proteinExistence type="predicted"/>
<dbReference type="OrthoDB" id="428260at2759"/>
<dbReference type="SUPFAM" id="SSF56112">
    <property type="entry name" value="Protein kinase-like (PK-like)"/>
    <property type="match status" value="1"/>
</dbReference>
<dbReference type="PANTHER" id="PTHR21310:SF13">
    <property type="entry name" value="AMINOGLYCOSIDE PHOSPHOTRANSFERASE DOMAIN-CONTAINING PROTEIN"/>
    <property type="match status" value="1"/>
</dbReference>
<keyword evidence="3" id="KW-1185">Reference proteome</keyword>
<accession>A0A7H8REK6</accession>
<gene>
    <name evidence="2" type="ORF">TRUGW13939_11722</name>
</gene>
<dbReference type="InterPro" id="IPR002575">
    <property type="entry name" value="Aminoglycoside_PTrfase"/>
</dbReference>
<evidence type="ECO:0000259" key="1">
    <source>
        <dbReference type="Pfam" id="PF01636"/>
    </source>
</evidence>
<evidence type="ECO:0000313" key="3">
    <source>
        <dbReference type="Proteomes" id="UP000509510"/>
    </source>
</evidence>